<name>A0A840AH55_9PROT</name>
<dbReference type="SUPFAM" id="SSF47384">
    <property type="entry name" value="Homodimeric domain of signal transducing histidine kinase"/>
    <property type="match status" value="1"/>
</dbReference>
<evidence type="ECO:0000313" key="13">
    <source>
        <dbReference type="Proteomes" id="UP000553193"/>
    </source>
</evidence>
<dbReference type="AlphaFoldDB" id="A0A840AH55"/>
<dbReference type="InterPro" id="IPR001610">
    <property type="entry name" value="PAC"/>
</dbReference>
<dbReference type="InterPro" id="IPR000700">
    <property type="entry name" value="PAS-assoc_C"/>
</dbReference>
<keyword evidence="3 7" id="KW-0597">Phosphoprotein</keyword>
<dbReference type="PRINTS" id="PR00344">
    <property type="entry name" value="BCTRLSENSOR"/>
</dbReference>
<dbReference type="SMART" id="SM00388">
    <property type="entry name" value="HisKA"/>
    <property type="match status" value="1"/>
</dbReference>
<dbReference type="Pfam" id="PF00512">
    <property type="entry name" value="HisKA"/>
    <property type="match status" value="1"/>
</dbReference>
<dbReference type="Gene3D" id="3.30.450.20">
    <property type="entry name" value="PAS domain"/>
    <property type="match status" value="3"/>
</dbReference>
<dbReference type="Pfam" id="PF02518">
    <property type="entry name" value="HATPase_c"/>
    <property type="match status" value="1"/>
</dbReference>
<gene>
    <name evidence="12" type="ORF">GGQ83_003887</name>
</gene>
<proteinExistence type="predicted"/>
<dbReference type="InterPro" id="IPR004358">
    <property type="entry name" value="Sig_transdc_His_kin-like_C"/>
</dbReference>
<dbReference type="CDD" id="cd16922">
    <property type="entry name" value="HATPase_EvgS-ArcB-TorS-like"/>
    <property type="match status" value="1"/>
</dbReference>
<evidence type="ECO:0000256" key="2">
    <source>
        <dbReference type="ARBA" id="ARBA00012438"/>
    </source>
</evidence>
<dbReference type="InterPro" id="IPR036890">
    <property type="entry name" value="HATPase_C_sf"/>
</dbReference>
<evidence type="ECO:0000256" key="5">
    <source>
        <dbReference type="ARBA" id="ARBA00022777"/>
    </source>
</evidence>
<dbReference type="SMART" id="SM00086">
    <property type="entry name" value="PAC"/>
    <property type="match status" value="2"/>
</dbReference>
<evidence type="ECO:0000259" key="11">
    <source>
        <dbReference type="PROSITE" id="PS50113"/>
    </source>
</evidence>
<dbReference type="InterPro" id="IPR000014">
    <property type="entry name" value="PAS"/>
</dbReference>
<dbReference type="PANTHER" id="PTHR43047">
    <property type="entry name" value="TWO-COMPONENT HISTIDINE PROTEIN KINASE"/>
    <property type="match status" value="1"/>
</dbReference>
<evidence type="ECO:0000259" key="10">
    <source>
        <dbReference type="PROSITE" id="PS50112"/>
    </source>
</evidence>
<dbReference type="EC" id="2.7.13.3" evidence="2"/>
<dbReference type="CDD" id="cd00082">
    <property type="entry name" value="HisKA"/>
    <property type="match status" value="1"/>
</dbReference>
<dbReference type="InterPro" id="IPR005467">
    <property type="entry name" value="His_kinase_dom"/>
</dbReference>
<dbReference type="SUPFAM" id="SSF55874">
    <property type="entry name" value="ATPase domain of HSP90 chaperone/DNA topoisomerase II/histidine kinase"/>
    <property type="match status" value="1"/>
</dbReference>
<keyword evidence="13" id="KW-1185">Reference proteome</keyword>
<accession>A0A840AH55</accession>
<comment type="catalytic activity">
    <reaction evidence="1">
        <text>ATP + protein L-histidine = ADP + protein N-phospho-L-histidine.</text>
        <dbReference type="EC" id="2.7.13.3"/>
    </reaction>
</comment>
<comment type="caution">
    <text evidence="12">The sequence shown here is derived from an EMBL/GenBank/DDBJ whole genome shotgun (WGS) entry which is preliminary data.</text>
</comment>
<sequence>MTNSLISGEWAEAGIGDSELLDLAGIGAWRANLEDGSLHWSRRTRELHEVEEGYIPRLDAGLHFYPEAAQIVLREALELSFRDGSPWDLDLPFVTARGRARTVRVRGRAARDTSGRRLLFGIIEDITELAARRAEHARLALVVQQMTTPVIITDAAGRIEWVNEAFVRVTGYSRPELLGRSPGSVLRGPGTDPATAALMREAVRAGEGFHVSIVNHRKDGSPFWVEVEASPMRAADGTLTGFIAVETDITARRHAEEEAQAEIARRGAVETLLREIINTLPSGLYVCDPQERIFLWNEAYLALFPRLAPALRAGTTLEGLIRAGVASDSYVHASGPLTPENEHWIADLLQRIRSAGPDSPSREVPLTGGRWAHALERRTRAGHIVSLRTDITALKDAMAEVEAAAEAKSMFLARMSHELRTPLNAILGFAELLLSGSAPAAAQYDQLRLLHEAGMHLRDLVNRLLDLAKINAGKLELEPAPIALGPLLEGCLGLLGPEASRKAIALRLDTAPGLPEAVEADATRLRQMLLNLLSNAVKFTPQGGHVTMRVAAQAGGMVRIEVEDSGPGVPEEKRDWLFQDFTQLGRTGDSESSGTGLGLAITARLAELMRGRVGVESVPGQGATFWLELPLEPARLPVDAPGARGAAPALPPLRLLVADDIAPNRILMRALLSAAGHQVSLATNGAEALAQVEAGQFDAVLMDVRMPGMDGLEATRRIRALPPPLNRTPVIAVTASAMSEEVEECRAAGMDAHIAKPVDREALFAMLRRLRRLRPLAPEPEPGRG</sequence>
<reference evidence="12 13" key="1">
    <citation type="submission" date="2020-08" db="EMBL/GenBank/DDBJ databases">
        <title>Genomic Encyclopedia of Type Strains, Phase IV (KMG-IV): sequencing the most valuable type-strain genomes for metagenomic binning, comparative biology and taxonomic classification.</title>
        <authorList>
            <person name="Goeker M."/>
        </authorList>
    </citation>
    <scope>NUCLEOTIDE SEQUENCE [LARGE SCALE GENOMIC DNA]</scope>
    <source>
        <strain evidence="12 13">DSM 19979</strain>
    </source>
</reference>
<dbReference type="Pfam" id="PF13426">
    <property type="entry name" value="PAS_9"/>
    <property type="match status" value="1"/>
</dbReference>
<dbReference type="PROSITE" id="PS50110">
    <property type="entry name" value="RESPONSE_REGULATORY"/>
    <property type="match status" value="1"/>
</dbReference>
<evidence type="ECO:0000256" key="3">
    <source>
        <dbReference type="ARBA" id="ARBA00022553"/>
    </source>
</evidence>
<organism evidence="12 13">
    <name type="scientific">Roseococcus suduntuyensis</name>
    <dbReference type="NCBI Taxonomy" id="455361"/>
    <lineage>
        <taxon>Bacteria</taxon>
        <taxon>Pseudomonadati</taxon>
        <taxon>Pseudomonadota</taxon>
        <taxon>Alphaproteobacteria</taxon>
        <taxon>Acetobacterales</taxon>
        <taxon>Roseomonadaceae</taxon>
        <taxon>Roseococcus</taxon>
    </lineage>
</organism>
<dbReference type="Gene3D" id="3.30.565.10">
    <property type="entry name" value="Histidine kinase-like ATPase, C-terminal domain"/>
    <property type="match status" value="1"/>
</dbReference>
<dbReference type="RefSeq" id="WP_184386641.1">
    <property type="nucleotide sequence ID" value="NZ_JACIDJ010000010.1"/>
</dbReference>
<feature type="domain" description="Response regulatory" evidence="9">
    <location>
        <begin position="654"/>
        <end position="771"/>
    </location>
</feature>
<dbReference type="InterPro" id="IPR003661">
    <property type="entry name" value="HisK_dim/P_dom"/>
</dbReference>
<dbReference type="SUPFAM" id="SSF52172">
    <property type="entry name" value="CheY-like"/>
    <property type="match status" value="1"/>
</dbReference>
<dbReference type="InterPro" id="IPR036097">
    <property type="entry name" value="HisK_dim/P_sf"/>
</dbReference>
<feature type="domain" description="Histidine kinase" evidence="8">
    <location>
        <begin position="414"/>
        <end position="633"/>
    </location>
</feature>
<dbReference type="PROSITE" id="PS50109">
    <property type="entry name" value="HIS_KIN"/>
    <property type="match status" value="1"/>
</dbReference>
<dbReference type="SMART" id="SM00448">
    <property type="entry name" value="REC"/>
    <property type="match status" value="1"/>
</dbReference>
<dbReference type="Gene3D" id="1.10.287.130">
    <property type="match status" value="1"/>
</dbReference>
<dbReference type="CDD" id="cd00130">
    <property type="entry name" value="PAS"/>
    <property type="match status" value="1"/>
</dbReference>
<dbReference type="PANTHER" id="PTHR43047:SF72">
    <property type="entry name" value="OSMOSENSING HISTIDINE PROTEIN KINASE SLN1"/>
    <property type="match status" value="1"/>
</dbReference>
<evidence type="ECO:0000313" key="12">
    <source>
        <dbReference type="EMBL" id="MBB3900411.1"/>
    </source>
</evidence>
<dbReference type="SUPFAM" id="SSF55785">
    <property type="entry name" value="PYP-like sensor domain (PAS domain)"/>
    <property type="match status" value="3"/>
</dbReference>
<dbReference type="CDD" id="cd17546">
    <property type="entry name" value="REC_hyHK_CKI1_RcsC-like"/>
    <property type="match status" value="1"/>
</dbReference>
<feature type="domain" description="PAC" evidence="11">
    <location>
        <begin position="207"/>
        <end position="261"/>
    </location>
</feature>
<dbReference type="FunFam" id="3.30.565.10:FF:000010">
    <property type="entry name" value="Sensor histidine kinase RcsC"/>
    <property type="match status" value="1"/>
</dbReference>
<keyword evidence="6" id="KW-0902">Two-component regulatory system</keyword>
<dbReference type="NCBIfam" id="TIGR00229">
    <property type="entry name" value="sensory_box"/>
    <property type="match status" value="1"/>
</dbReference>
<dbReference type="InterPro" id="IPR011006">
    <property type="entry name" value="CheY-like_superfamily"/>
</dbReference>
<dbReference type="EMBL" id="JACIDJ010000010">
    <property type="protein sequence ID" value="MBB3900411.1"/>
    <property type="molecule type" value="Genomic_DNA"/>
</dbReference>
<dbReference type="GO" id="GO:0009927">
    <property type="term" value="F:histidine phosphotransfer kinase activity"/>
    <property type="evidence" value="ECO:0007669"/>
    <property type="project" value="TreeGrafter"/>
</dbReference>
<evidence type="ECO:0000259" key="9">
    <source>
        <dbReference type="PROSITE" id="PS50110"/>
    </source>
</evidence>
<dbReference type="Gene3D" id="3.40.50.2300">
    <property type="match status" value="1"/>
</dbReference>
<dbReference type="SMART" id="SM00091">
    <property type="entry name" value="PAS"/>
    <property type="match status" value="2"/>
</dbReference>
<keyword evidence="5" id="KW-0418">Kinase</keyword>
<dbReference type="InterPro" id="IPR035965">
    <property type="entry name" value="PAS-like_dom_sf"/>
</dbReference>
<dbReference type="PROSITE" id="PS50113">
    <property type="entry name" value="PAC"/>
    <property type="match status" value="1"/>
</dbReference>
<dbReference type="GO" id="GO:0000155">
    <property type="term" value="F:phosphorelay sensor kinase activity"/>
    <property type="evidence" value="ECO:0007669"/>
    <property type="project" value="InterPro"/>
</dbReference>
<evidence type="ECO:0000256" key="1">
    <source>
        <dbReference type="ARBA" id="ARBA00000085"/>
    </source>
</evidence>
<dbReference type="InterPro" id="IPR003594">
    <property type="entry name" value="HATPase_dom"/>
</dbReference>
<dbReference type="Pfam" id="PF00072">
    <property type="entry name" value="Response_reg"/>
    <property type="match status" value="1"/>
</dbReference>
<dbReference type="PROSITE" id="PS50112">
    <property type="entry name" value="PAS"/>
    <property type="match status" value="1"/>
</dbReference>
<feature type="domain" description="PAS" evidence="10">
    <location>
        <begin position="135"/>
        <end position="206"/>
    </location>
</feature>
<dbReference type="GO" id="GO:0005886">
    <property type="term" value="C:plasma membrane"/>
    <property type="evidence" value="ECO:0007669"/>
    <property type="project" value="TreeGrafter"/>
</dbReference>
<dbReference type="Pfam" id="PF12860">
    <property type="entry name" value="PAS_7"/>
    <property type="match status" value="1"/>
</dbReference>
<feature type="modified residue" description="4-aspartylphosphate" evidence="7">
    <location>
        <position position="703"/>
    </location>
</feature>
<dbReference type="Proteomes" id="UP000553193">
    <property type="component" value="Unassembled WGS sequence"/>
</dbReference>
<evidence type="ECO:0000256" key="4">
    <source>
        <dbReference type="ARBA" id="ARBA00022679"/>
    </source>
</evidence>
<protein>
    <recommendedName>
        <fullName evidence="2">histidine kinase</fullName>
        <ecNumber evidence="2">2.7.13.3</ecNumber>
    </recommendedName>
</protein>
<evidence type="ECO:0000256" key="6">
    <source>
        <dbReference type="ARBA" id="ARBA00023012"/>
    </source>
</evidence>
<evidence type="ECO:0000256" key="7">
    <source>
        <dbReference type="PROSITE-ProRule" id="PRU00169"/>
    </source>
</evidence>
<keyword evidence="4" id="KW-0808">Transferase</keyword>
<dbReference type="SMART" id="SM00387">
    <property type="entry name" value="HATPase_c"/>
    <property type="match status" value="1"/>
</dbReference>
<evidence type="ECO:0000259" key="8">
    <source>
        <dbReference type="PROSITE" id="PS50109"/>
    </source>
</evidence>
<dbReference type="InterPro" id="IPR001789">
    <property type="entry name" value="Sig_transdc_resp-reg_receiver"/>
</dbReference>